<evidence type="ECO:0000313" key="1">
    <source>
        <dbReference type="EMBL" id="KAG9484292.1"/>
    </source>
</evidence>
<name>A0A8J6FA32_ELECQ</name>
<dbReference type="AlphaFoldDB" id="A0A8J6FA32"/>
<organism evidence="1 2">
    <name type="scientific">Eleutherodactylus coqui</name>
    <name type="common">Puerto Rican coqui</name>
    <dbReference type="NCBI Taxonomy" id="57060"/>
    <lineage>
        <taxon>Eukaryota</taxon>
        <taxon>Metazoa</taxon>
        <taxon>Chordata</taxon>
        <taxon>Craniata</taxon>
        <taxon>Vertebrata</taxon>
        <taxon>Euteleostomi</taxon>
        <taxon>Amphibia</taxon>
        <taxon>Batrachia</taxon>
        <taxon>Anura</taxon>
        <taxon>Neobatrachia</taxon>
        <taxon>Hyloidea</taxon>
        <taxon>Eleutherodactylidae</taxon>
        <taxon>Eleutherodactylinae</taxon>
        <taxon>Eleutherodactylus</taxon>
        <taxon>Eleutherodactylus</taxon>
    </lineage>
</organism>
<dbReference type="Proteomes" id="UP000770717">
    <property type="component" value="Unassembled WGS sequence"/>
</dbReference>
<keyword evidence="2" id="KW-1185">Reference proteome</keyword>
<dbReference type="Gene3D" id="2.40.30.10">
    <property type="entry name" value="Translation factors"/>
    <property type="match status" value="1"/>
</dbReference>
<dbReference type="EMBL" id="WNTK01000005">
    <property type="protein sequence ID" value="KAG9484292.1"/>
    <property type="molecule type" value="Genomic_DNA"/>
</dbReference>
<gene>
    <name evidence="1" type="ORF">GDO78_009943</name>
</gene>
<comment type="caution">
    <text evidence="1">The sequence shown here is derived from an EMBL/GenBank/DDBJ whole genome shotgun (WGS) entry which is preliminary data.</text>
</comment>
<dbReference type="InterPro" id="IPR000178">
    <property type="entry name" value="TF_IF2_bacterial-like"/>
</dbReference>
<dbReference type="InterPro" id="IPR009000">
    <property type="entry name" value="Transl_B-barrel_sf"/>
</dbReference>
<dbReference type="GO" id="GO:0005525">
    <property type="term" value="F:GTP binding"/>
    <property type="evidence" value="ECO:0007669"/>
    <property type="project" value="InterPro"/>
</dbReference>
<reference evidence="1" key="1">
    <citation type="thesis" date="2020" institute="ProQuest LLC" country="789 East Eisenhower Parkway, Ann Arbor, MI, USA">
        <title>Comparative Genomics and Chromosome Evolution.</title>
        <authorList>
            <person name="Mudd A.B."/>
        </authorList>
    </citation>
    <scope>NUCLEOTIDE SEQUENCE</scope>
    <source>
        <strain evidence="1">HN-11 Male</strain>
        <tissue evidence="1">Kidney and liver</tissue>
    </source>
</reference>
<dbReference type="PROSITE" id="PS01176">
    <property type="entry name" value="IF2"/>
    <property type="match status" value="1"/>
</dbReference>
<dbReference type="OrthoDB" id="361630at2759"/>
<protein>
    <submittedName>
        <fullName evidence="1">Uncharacterized protein</fullName>
    </submittedName>
</protein>
<dbReference type="SUPFAM" id="SSF50447">
    <property type="entry name" value="Translation proteins"/>
    <property type="match status" value="1"/>
</dbReference>
<dbReference type="GO" id="GO:0003924">
    <property type="term" value="F:GTPase activity"/>
    <property type="evidence" value="ECO:0007669"/>
    <property type="project" value="InterPro"/>
</dbReference>
<accession>A0A8J6FA32</accession>
<sequence>MKFRLIRNNNVLWEGSLTSLKHHKNDVPTVKTGVECGLSLDEDVEIQAGDEIICFEETTVPQKISWDPGF</sequence>
<evidence type="ECO:0000313" key="2">
    <source>
        <dbReference type="Proteomes" id="UP000770717"/>
    </source>
</evidence>
<dbReference type="GO" id="GO:0003743">
    <property type="term" value="F:translation initiation factor activity"/>
    <property type="evidence" value="ECO:0007669"/>
    <property type="project" value="InterPro"/>
</dbReference>
<proteinExistence type="predicted"/>